<dbReference type="Gene3D" id="1.25.40.20">
    <property type="entry name" value="Ankyrin repeat-containing domain"/>
    <property type="match status" value="1"/>
</dbReference>
<dbReference type="GO" id="GO:0034220">
    <property type="term" value="P:monoatomic ion transmembrane transport"/>
    <property type="evidence" value="ECO:0007669"/>
    <property type="project" value="UniProtKB-KW"/>
</dbReference>
<keyword evidence="6" id="KW-0407">Ion channel</keyword>
<keyword evidence="2" id="KW-0716">Sensory transduction</keyword>
<dbReference type="Proteomes" id="UP000053766">
    <property type="component" value="Unassembled WGS sequence"/>
</dbReference>
<protein>
    <submittedName>
        <fullName evidence="8">Ankyrin repeat protein</fullName>
    </submittedName>
</protein>
<evidence type="ECO:0000256" key="7">
    <source>
        <dbReference type="PROSITE-ProRule" id="PRU00023"/>
    </source>
</evidence>
<proteinExistence type="predicted"/>
<dbReference type="SMART" id="SM00248">
    <property type="entry name" value="ANK"/>
    <property type="match status" value="3"/>
</dbReference>
<dbReference type="InterPro" id="IPR002110">
    <property type="entry name" value="Ankyrin_rpt"/>
</dbReference>
<keyword evidence="5" id="KW-0406">Ion transport</keyword>
<evidence type="ECO:0000313" key="9">
    <source>
        <dbReference type="Proteomes" id="UP000053766"/>
    </source>
</evidence>
<dbReference type="PROSITE" id="PS50088">
    <property type="entry name" value="ANK_REPEAT"/>
    <property type="match status" value="2"/>
</dbReference>
<gene>
    <name evidence="8" type="ORF">DICVIV_12667</name>
</gene>
<evidence type="ECO:0000313" key="8">
    <source>
        <dbReference type="EMBL" id="KJH41361.1"/>
    </source>
</evidence>
<evidence type="ECO:0000256" key="5">
    <source>
        <dbReference type="ARBA" id="ARBA00023065"/>
    </source>
</evidence>
<feature type="repeat" description="ANK" evidence="7">
    <location>
        <begin position="67"/>
        <end position="99"/>
    </location>
</feature>
<evidence type="ECO:0000256" key="3">
    <source>
        <dbReference type="ARBA" id="ARBA00022737"/>
    </source>
</evidence>
<dbReference type="OrthoDB" id="1661883at2759"/>
<dbReference type="Pfam" id="PF12796">
    <property type="entry name" value="Ank_2"/>
    <property type="match status" value="1"/>
</dbReference>
<keyword evidence="9" id="KW-1185">Reference proteome</keyword>
<reference evidence="8 9" key="1">
    <citation type="submission" date="2013-11" db="EMBL/GenBank/DDBJ databases">
        <title>Draft genome of the bovine lungworm Dictyocaulus viviparus.</title>
        <authorList>
            <person name="Mitreva M."/>
        </authorList>
    </citation>
    <scope>NUCLEOTIDE SEQUENCE [LARGE SCALE GENOMIC DNA]</scope>
    <source>
        <strain evidence="8 9">HannoverDv2000</strain>
    </source>
</reference>
<keyword evidence="3" id="KW-0677">Repeat</keyword>
<dbReference type="PANTHER" id="PTHR47143">
    <property type="entry name" value="TRANSIENT RECEPTOR POTENTIAL CATION CHANNEL PROTEIN PAINLESS"/>
    <property type="match status" value="1"/>
</dbReference>
<sequence length="203" mass="22711">MKCNEPVAQIRGRAETTRVLLDAGADIEAKNSLECTALQCAVLGGHYSTVRQLLDMGAAIENMDDKSDSTPLLLASSRGHYTIVRLLLQRGATIDRQDESGNNALDLALNNNHREVAQALLESENWMSIMSPMDVLPVGRHNLARDTPLRKLIRKYPELAEKVFDKCIRSDGENPRNPHFFYEYDFTLLDDTYLMPSKDGTSS</sequence>
<organism evidence="8 9">
    <name type="scientific">Dictyocaulus viviparus</name>
    <name type="common">Bovine lungworm</name>
    <dbReference type="NCBI Taxonomy" id="29172"/>
    <lineage>
        <taxon>Eukaryota</taxon>
        <taxon>Metazoa</taxon>
        <taxon>Ecdysozoa</taxon>
        <taxon>Nematoda</taxon>
        <taxon>Chromadorea</taxon>
        <taxon>Rhabditida</taxon>
        <taxon>Rhabditina</taxon>
        <taxon>Rhabditomorpha</taxon>
        <taxon>Strongyloidea</taxon>
        <taxon>Metastrongylidae</taxon>
        <taxon>Dictyocaulus</taxon>
    </lineage>
</organism>
<evidence type="ECO:0000256" key="6">
    <source>
        <dbReference type="ARBA" id="ARBA00023303"/>
    </source>
</evidence>
<dbReference type="InterPro" id="IPR036770">
    <property type="entry name" value="Ankyrin_rpt-contain_sf"/>
</dbReference>
<feature type="repeat" description="ANK" evidence="7">
    <location>
        <begin position="36"/>
        <end position="65"/>
    </location>
</feature>
<dbReference type="STRING" id="29172.A0A0D8XG61"/>
<dbReference type="PANTHER" id="PTHR47143:SF3">
    <property type="entry name" value="PWWP DOMAIN-CONTAINING PROTEIN"/>
    <property type="match status" value="1"/>
</dbReference>
<dbReference type="InterPro" id="IPR052076">
    <property type="entry name" value="TRP_cation_channel"/>
</dbReference>
<dbReference type="GO" id="GO:0022857">
    <property type="term" value="F:transmembrane transporter activity"/>
    <property type="evidence" value="ECO:0007669"/>
    <property type="project" value="TreeGrafter"/>
</dbReference>
<dbReference type="PROSITE" id="PS50297">
    <property type="entry name" value="ANK_REP_REGION"/>
    <property type="match status" value="1"/>
</dbReference>
<evidence type="ECO:0000256" key="4">
    <source>
        <dbReference type="ARBA" id="ARBA00023043"/>
    </source>
</evidence>
<dbReference type="GO" id="GO:1902495">
    <property type="term" value="C:transmembrane transporter complex"/>
    <property type="evidence" value="ECO:0007669"/>
    <property type="project" value="TreeGrafter"/>
</dbReference>
<dbReference type="Pfam" id="PF13637">
    <property type="entry name" value="Ank_4"/>
    <property type="match status" value="1"/>
</dbReference>
<reference evidence="9" key="2">
    <citation type="journal article" date="2016" name="Sci. Rep.">
        <title>Dictyocaulus viviparus genome, variome and transcriptome elucidate lungworm biology and support future intervention.</title>
        <authorList>
            <person name="McNulty S.N."/>
            <person name="Strube C."/>
            <person name="Rosa B.A."/>
            <person name="Martin J.C."/>
            <person name="Tyagi R."/>
            <person name="Choi Y.J."/>
            <person name="Wang Q."/>
            <person name="Hallsworth Pepin K."/>
            <person name="Zhang X."/>
            <person name="Ozersky P."/>
            <person name="Wilson R.K."/>
            <person name="Sternberg P.W."/>
            <person name="Gasser R.B."/>
            <person name="Mitreva M."/>
        </authorList>
    </citation>
    <scope>NUCLEOTIDE SEQUENCE [LARGE SCALE GENOMIC DNA]</scope>
    <source>
        <strain evidence="9">HannoverDv2000</strain>
    </source>
</reference>
<keyword evidence="1" id="KW-0813">Transport</keyword>
<evidence type="ECO:0000256" key="2">
    <source>
        <dbReference type="ARBA" id="ARBA00022606"/>
    </source>
</evidence>
<keyword evidence="4 7" id="KW-0040">ANK repeat</keyword>
<dbReference type="SUPFAM" id="SSF48403">
    <property type="entry name" value="Ankyrin repeat"/>
    <property type="match status" value="1"/>
</dbReference>
<dbReference type="AlphaFoldDB" id="A0A0D8XG61"/>
<dbReference type="EMBL" id="KN716843">
    <property type="protein sequence ID" value="KJH41361.1"/>
    <property type="molecule type" value="Genomic_DNA"/>
</dbReference>
<evidence type="ECO:0000256" key="1">
    <source>
        <dbReference type="ARBA" id="ARBA00022448"/>
    </source>
</evidence>
<name>A0A0D8XG61_DICVI</name>
<accession>A0A0D8XG61</accession>